<organism evidence="1 2">
    <name type="scientific">Yanshouia hominis</name>
    <dbReference type="NCBI Taxonomy" id="2763673"/>
    <lineage>
        <taxon>Bacteria</taxon>
        <taxon>Bacillati</taxon>
        <taxon>Bacillota</taxon>
        <taxon>Clostridia</taxon>
        <taxon>Eubacteriales</taxon>
        <taxon>Oscillospiraceae</taxon>
        <taxon>Yanshouia</taxon>
    </lineage>
</organism>
<comment type="caution">
    <text evidence="1">The sequence shown here is derived from an EMBL/GenBank/DDBJ whole genome shotgun (WGS) entry which is preliminary data.</text>
</comment>
<evidence type="ECO:0000313" key="2">
    <source>
        <dbReference type="Proteomes" id="UP000658131"/>
    </source>
</evidence>
<evidence type="ECO:0000313" key="1">
    <source>
        <dbReference type="EMBL" id="MBC8577558.1"/>
    </source>
</evidence>
<proteinExistence type="predicted"/>
<keyword evidence="2" id="KW-1185">Reference proteome</keyword>
<reference evidence="1 2" key="1">
    <citation type="submission" date="2020-08" db="EMBL/GenBank/DDBJ databases">
        <title>Genome public.</title>
        <authorList>
            <person name="Liu C."/>
            <person name="Sun Q."/>
        </authorList>
    </citation>
    <scope>NUCLEOTIDE SEQUENCE [LARGE SCALE GENOMIC DNA]</scope>
    <source>
        <strain evidence="1 2">BX1</strain>
    </source>
</reference>
<sequence>MRKSTLLGMLDDLDAGRYEALRETLARLLDFERRKQLSAAFSEVRDRKVAAAERGDEKAVQDMPYLFVKSSVALNLS</sequence>
<gene>
    <name evidence="1" type="ORF">H8717_14250</name>
</gene>
<dbReference type="EMBL" id="JACRTB010000036">
    <property type="protein sequence ID" value="MBC8577558.1"/>
    <property type="molecule type" value="Genomic_DNA"/>
</dbReference>
<protein>
    <submittedName>
        <fullName evidence="1">Uncharacterized protein</fullName>
    </submittedName>
</protein>
<accession>A0ABR7NPH2</accession>
<name>A0ABR7NPH2_9FIRM</name>
<dbReference type="Proteomes" id="UP000658131">
    <property type="component" value="Unassembled WGS sequence"/>
</dbReference>
<dbReference type="RefSeq" id="WP_262400951.1">
    <property type="nucleotide sequence ID" value="NZ_JACRTB010000036.1"/>
</dbReference>